<organism evidence="1 2">
    <name type="scientific">Gordonia hankookensis</name>
    <dbReference type="NCBI Taxonomy" id="589403"/>
    <lineage>
        <taxon>Bacteria</taxon>
        <taxon>Bacillati</taxon>
        <taxon>Actinomycetota</taxon>
        <taxon>Actinomycetes</taxon>
        <taxon>Mycobacteriales</taxon>
        <taxon>Gordoniaceae</taxon>
        <taxon>Gordonia</taxon>
    </lineage>
</organism>
<proteinExistence type="predicted"/>
<protein>
    <submittedName>
        <fullName evidence="1">Anti-sigma factor</fullName>
    </submittedName>
</protein>
<accession>A0ABR7WIA9</accession>
<reference evidence="1 2" key="1">
    <citation type="submission" date="2020-09" db="EMBL/GenBank/DDBJ databases">
        <title>Novel species in genus Gordonia.</title>
        <authorList>
            <person name="Zhang G."/>
        </authorList>
    </citation>
    <scope>NUCLEOTIDE SEQUENCE [LARGE SCALE GENOMIC DNA]</scope>
    <source>
        <strain evidence="1 2">ON-33</strain>
    </source>
</reference>
<sequence>MTENRNITDDRRVIDDVAQSADVPVELTVPARADRLQIVRAVVERTLYAVDWTIDDVADIQLAVDEVCSQLIVASVDDGRLRVSLLLGDAGFVGEVVGTIETGIALDTAGFGWHVVETVTDAQSVSYVDDARRREVTVRLAKLLSGTRPR</sequence>
<comment type="caution">
    <text evidence="1">The sequence shown here is derived from an EMBL/GenBank/DDBJ whole genome shotgun (WGS) entry which is preliminary data.</text>
</comment>
<dbReference type="InterPro" id="IPR036890">
    <property type="entry name" value="HATPase_C_sf"/>
</dbReference>
<dbReference type="Proteomes" id="UP000602395">
    <property type="component" value="Unassembled WGS sequence"/>
</dbReference>
<keyword evidence="2" id="KW-1185">Reference proteome</keyword>
<dbReference type="EMBL" id="JACWMS010000006">
    <property type="protein sequence ID" value="MBD1322503.1"/>
    <property type="molecule type" value="Genomic_DNA"/>
</dbReference>
<evidence type="ECO:0000313" key="2">
    <source>
        <dbReference type="Proteomes" id="UP000602395"/>
    </source>
</evidence>
<dbReference type="Gene3D" id="3.30.565.10">
    <property type="entry name" value="Histidine kinase-like ATPase, C-terminal domain"/>
    <property type="match status" value="1"/>
</dbReference>
<evidence type="ECO:0000313" key="1">
    <source>
        <dbReference type="EMBL" id="MBD1322503.1"/>
    </source>
</evidence>
<gene>
    <name evidence="1" type="ORF">IDF66_23235</name>
</gene>
<dbReference type="RefSeq" id="WP_190268813.1">
    <property type="nucleotide sequence ID" value="NZ_BAABAD010000005.1"/>
</dbReference>
<name>A0ABR7WIA9_9ACTN</name>